<evidence type="ECO:0000313" key="2">
    <source>
        <dbReference type="Proteomes" id="UP000720508"/>
    </source>
</evidence>
<evidence type="ECO:0000313" key="1">
    <source>
        <dbReference type="EMBL" id="MBU3865540.1"/>
    </source>
</evidence>
<dbReference type="RefSeq" id="WP_216342607.1">
    <property type="nucleotide sequence ID" value="NZ_JAHLEM010000162.1"/>
</dbReference>
<organism evidence="1 2">
    <name type="scientific">Streptomyces niphimycinicus</name>
    <dbReference type="NCBI Taxonomy" id="2842201"/>
    <lineage>
        <taxon>Bacteria</taxon>
        <taxon>Bacillati</taxon>
        <taxon>Actinomycetota</taxon>
        <taxon>Actinomycetes</taxon>
        <taxon>Kitasatosporales</taxon>
        <taxon>Streptomycetaceae</taxon>
        <taxon>Streptomyces</taxon>
    </lineage>
</organism>
<proteinExistence type="predicted"/>
<accession>A0ABS6CFB1</accession>
<gene>
    <name evidence="1" type="ORF">KN815_16080</name>
</gene>
<protein>
    <submittedName>
        <fullName evidence="1">Uncharacterized protein</fullName>
    </submittedName>
</protein>
<comment type="caution">
    <text evidence="1">The sequence shown here is derived from an EMBL/GenBank/DDBJ whole genome shotgun (WGS) entry which is preliminary data.</text>
</comment>
<keyword evidence="2" id="KW-1185">Reference proteome</keyword>
<dbReference type="Proteomes" id="UP000720508">
    <property type="component" value="Unassembled WGS sequence"/>
</dbReference>
<name>A0ABS6CFB1_9ACTN</name>
<reference evidence="1 2" key="1">
    <citation type="submission" date="2021-06" db="EMBL/GenBank/DDBJ databases">
        <authorList>
            <person name="Pan X."/>
        </authorList>
    </citation>
    <scope>NUCLEOTIDE SEQUENCE [LARGE SCALE GENOMIC DNA]</scope>
    <source>
        <strain evidence="1 2">4503</strain>
    </source>
</reference>
<dbReference type="EMBL" id="JAHLEM010000162">
    <property type="protein sequence ID" value="MBU3865540.1"/>
    <property type="molecule type" value="Genomic_DNA"/>
</dbReference>
<sequence length="105" mass="11147">MPYLPRRRRALVTKVSNTTSPEPAPVSPAPALACCGGFKAVKVRAGSQLITVHCWECITSPATAGVIDDIWDEDERKGYEPEPEPEDVLVGGVASTERISVGVAA</sequence>